<proteinExistence type="predicted"/>
<dbReference type="EMBL" id="JACHJS010000001">
    <property type="protein sequence ID" value="MBB4963551.1"/>
    <property type="molecule type" value="Genomic_DNA"/>
</dbReference>
<reference evidence="1 2" key="1">
    <citation type="submission" date="2020-08" db="EMBL/GenBank/DDBJ databases">
        <title>Sequencing the genomes of 1000 actinobacteria strains.</title>
        <authorList>
            <person name="Klenk H.-P."/>
        </authorList>
    </citation>
    <scope>NUCLEOTIDE SEQUENCE [LARGE SCALE GENOMIC DNA]</scope>
    <source>
        <strain evidence="1 2">DSM 45084</strain>
    </source>
</reference>
<accession>A0A7W7SZJ4</accession>
<dbReference type="RefSeq" id="WP_184666314.1">
    <property type="nucleotide sequence ID" value="NZ_BAABAI010000017.1"/>
</dbReference>
<comment type="caution">
    <text evidence="1">The sequence shown here is derived from an EMBL/GenBank/DDBJ whole genome shotgun (WGS) entry which is preliminary data.</text>
</comment>
<keyword evidence="2" id="KW-1185">Reference proteome</keyword>
<dbReference type="Proteomes" id="UP000542674">
    <property type="component" value="Unassembled WGS sequence"/>
</dbReference>
<evidence type="ECO:0000313" key="1">
    <source>
        <dbReference type="EMBL" id="MBB4963551.1"/>
    </source>
</evidence>
<sequence>MSLPTCARNATLRDLEAILRHQHAAKLDVVAPATAIRSERGAIVLSGVTPLLDERGVTTVDGRYVPTAAADGTIAAKLGISLRYLRRLRAERVDLFDANVNGWLHGHADNPPDPRSFLLRLFRRDDGDGVLRAMLSDSYGIIDNLDVLTAVLDGIRQADVDVEVRACDLSESAMHCKVYSPGVARLAPALLAGYRNPFSDPTLDAERRRIVTDLDDGRRAAQAEGQGYDEEPVVFAGFRFSNSEIGDGSVTLKPELFVRVCSNGLTLPALAVRKVHMSGRMEAGTVTWSRDTQNKHLAVIASQARDAVRHWLSPEFLAEQVDHVEQTAATPVTQPESTVKVVAKRLGFTDAEREGVLRHFIAGGQLTTGGLAHAITSFSQTVADPDRADALDDLALTAMTSAHRPR</sequence>
<name>A0A7W7SZJ4_9PSEU</name>
<dbReference type="AlphaFoldDB" id="A0A7W7SZJ4"/>
<protein>
    <recommendedName>
        <fullName evidence="3">DUF932 domain-containing protein</fullName>
    </recommendedName>
</protein>
<evidence type="ECO:0000313" key="2">
    <source>
        <dbReference type="Proteomes" id="UP000542674"/>
    </source>
</evidence>
<organism evidence="1 2">
    <name type="scientific">Saccharothrix violaceirubra</name>
    <dbReference type="NCBI Taxonomy" id="413306"/>
    <lineage>
        <taxon>Bacteria</taxon>
        <taxon>Bacillati</taxon>
        <taxon>Actinomycetota</taxon>
        <taxon>Actinomycetes</taxon>
        <taxon>Pseudonocardiales</taxon>
        <taxon>Pseudonocardiaceae</taxon>
        <taxon>Saccharothrix</taxon>
    </lineage>
</organism>
<gene>
    <name evidence="1" type="ORF">F4559_000910</name>
</gene>
<evidence type="ECO:0008006" key="3">
    <source>
        <dbReference type="Google" id="ProtNLM"/>
    </source>
</evidence>